<keyword evidence="1" id="KW-0808">Transferase</keyword>
<feature type="transmembrane region" description="Helical" evidence="6">
    <location>
        <begin position="383"/>
        <end position="401"/>
    </location>
</feature>
<feature type="compositionally biased region" description="Low complexity" evidence="5">
    <location>
        <begin position="536"/>
        <end position="550"/>
    </location>
</feature>
<dbReference type="OrthoDB" id="5493726at2"/>
<feature type="region of interest" description="Disordered" evidence="5">
    <location>
        <begin position="463"/>
        <end position="560"/>
    </location>
</feature>
<dbReference type="PANTHER" id="PTHR43289:SF6">
    <property type="entry name" value="SERINE_THREONINE-PROTEIN KINASE NEKL-3"/>
    <property type="match status" value="1"/>
</dbReference>
<name>A0A0K1PM53_9BACT</name>
<gene>
    <name evidence="8" type="ORF">AKJ09_01282</name>
</gene>
<dbReference type="InterPro" id="IPR011009">
    <property type="entry name" value="Kinase-like_dom_sf"/>
</dbReference>
<feature type="compositionally biased region" description="Basic and acidic residues" evidence="5">
    <location>
        <begin position="516"/>
        <end position="531"/>
    </location>
</feature>
<dbReference type="Pfam" id="PF00069">
    <property type="entry name" value="Pkinase"/>
    <property type="match status" value="1"/>
</dbReference>
<dbReference type="SMART" id="SM00220">
    <property type="entry name" value="S_TKc"/>
    <property type="match status" value="1"/>
</dbReference>
<keyword evidence="8" id="KW-0723">Serine/threonine-protein kinase</keyword>
<keyword evidence="2" id="KW-0547">Nucleotide-binding</keyword>
<evidence type="ECO:0000256" key="2">
    <source>
        <dbReference type="ARBA" id="ARBA00022741"/>
    </source>
</evidence>
<reference evidence="8 9" key="1">
    <citation type="submission" date="2015-08" db="EMBL/GenBank/DDBJ databases">
        <authorList>
            <person name="Babu N.S."/>
            <person name="Beckwith C.J."/>
            <person name="Beseler K.G."/>
            <person name="Brison A."/>
            <person name="Carone J.V."/>
            <person name="Caskin T.P."/>
            <person name="Diamond M."/>
            <person name="Durham M.E."/>
            <person name="Foxe J.M."/>
            <person name="Go M."/>
            <person name="Henderson B.A."/>
            <person name="Jones I.B."/>
            <person name="McGettigan J.A."/>
            <person name="Micheletti S.J."/>
            <person name="Nasrallah M.E."/>
            <person name="Ortiz D."/>
            <person name="Piller C.R."/>
            <person name="Privatt S.R."/>
            <person name="Schneider S.L."/>
            <person name="Sharp S."/>
            <person name="Smith T.C."/>
            <person name="Stanton J.D."/>
            <person name="Ullery H.E."/>
            <person name="Wilson R.J."/>
            <person name="Serrano M.G."/>
            <person name="Buck G."/>
            <person name="Lee V."/>
            <person name="Wang Y."/>
            <person name="Carvalho R."/>
            <person name="Voegtly L."/>
            <person name="Shi R."/>
            <person name="Duckworth R."/>
            <person name="Johnson A."/>
            <person name="Loviza R."/>
            <person name="Walstead R."/>
            <person name="Shah Z."/>
            <person name="Kiflezghi M."/>
            <person name="Wade K."/>
            <person name="Ball S.L."/>
            <person name="Bradley K.W."/>
            <person name="Asai D.J."/>
            <person name="Bowman C.A."/>
            <person name="Russell D.A."/>
            <person name="Pope W.H."/>
            <person name="Jacobs-Sera D."/>
            <person name="Hendrix R.W."/>
            <person name="Hatfull G.F."/>
        </authorList>
    </citation>
    <scope>NUCLEOTIDE SEQUENCE [LARGE SCALE GENOMIC DNA]</scope>
    <source>
        <strain evidence="8 9">DSM 27648</strain>
    </source>
</reference>
<dbReference type="Gene3D" id="1.10.510.10">
    <property type="entry name" value="Transferase(Phosphotransferase) domain 1"/>
    <property type="match status" value="1"/>
</dbReference>
<dbReference type="Proteomes" id="UP000064967">
    <property type="component" value="Chromosome"/>
</dbReference>
<sequence>MKGVCYAQCAGTVAALEHVTAMPLSEGQILEGKYCISRLIAEGGIGEVYEGVNTRIGKRVAVKVLRPQAAGNEVLSARFELEARVAARITSAHVADVYDFGEQDTGETFMVSEFLDGETLSRRLERVRTFPDRTLADLALQILDALVAVHEAGVVHRDLKPDNIVLTTRDKQDFVKLVDFGISKLLVRENEILDGDPLESGDFLRAPTQEGVMLGTPMYMSPEQARGAMHLVDHRSDLYSLGAILYEAACGEPPFDGQNVQQLLFRIALEPAPPLTERMPNVDPMLAEIVTKAMSKELDDRYPSASAMKEAVLAWQQALIVESVSSPSPRTVVAVGAATSLGDTMVDSGHSVAVDTASSKASLLASLTTLESEHVRTKRRRRAWLVVPAAAAIVAFALSGVRQAAFARASGWPSLAGFVSNGQHDELSVPGTATIDSALEPSAEASRVAPQVPSMPVPVVHPREVLTPTSKAPSASLPPRPTKPMRPNASTRPLPAPMHMPTMPAASSAPEIELGPVHRGESPPHESKPLPEPEAPADSPSDPSSAAPEAKPQELSAADL</sequence>
<evidence type="ECO:0000259" key="7">
    <source>
        <dbReference type="PROSITE" id="PS50011"/>
    </source>
</evidence>
<dbReference type="KEGG" id="llu:AKJ09_01282"/>
<feature type="compositionally biased region" description="Low complexity" evidence="5">
    <location>
        <begin position="497"/>
        <end position="510"/>
    </location>
</feature>
<dbReference type="InterPro" id="IPR008271">
    <property type="entry name" value="Ser/Thr_kinase_AS"/>
</dbReference>
<dbReference type="GO" id="GO:0004674">
    <property type="term" value="F:protein serine/threonine kinase activity"/>
    <property type="evidence" value="ECO:0007669"/>
    <property type="project" value="UniProtKB-KW"/>
</dbReference>
<keyword evidence="6" id="KW-1133">Transmembrane helix</keyword>
<evidence type="ECO:0000256" key="1">
    <source>
        <dbReference type="ARBA" id="ARBA00022679"/>
    </source>
</evidence>
<keyword evidence="3 8" id="KW-0418">Kinase</keyword>
<dbReference type="EMBL" id="CP012333">
    <property type="protein sequence ID" value="AKU94618.1"/>
    <property type="molecule type" value="Genomic_DNA"/>
</dbReference>
<dbReference type="PROSITE" id="PS50011">
    <property type="entry name" value="PROTEIN_KINASE_DOM"/>
    <property type="match status" value="1"/>
</dbReference>
<dbReference type="InterPro" id="IPR000719">
    <property type="entry name" value="Prot_kinase_dom"/>
</dbReference>
<evidence type="ECO:0000256" key="5">
    <source>
        <dbReference type="SAM" id="MobiDB-lite"/>
    </source>
</evidence>
<dbReference type="Gene3D" id="3.30.200.20">
    <property type="entry name" value="Phosphorylase Kinase, domain 1"/>
    <property type="match status" value="1"/>
</dbReference>
<dbReference type="SUPFAM" id="SSF56112">
    <property type="entry name" value="Protein kinase-like (PK-like)"/>
    <property type="match status" value="1"/>
</dbReference>
<keyword evidence="9" id="KW-1185">Reference proteome</keyword>
<protein>
    <submittedName>
        <fullName evidence="8">Serine/threonine protein kinase</fullName>
    </submittedName>
</protein>
<feature type="domain" description="Protein kinase" evidence="7">
    <location>
        <begin position="34"/>
        <end position="313"/>
    </location>
</feature>
<evidence type="ECO:0000256" key="6">
    <source>
        <dbReference type="SAM" id="Phobius"/>
    </source>
</evidence>
<keyword evidence="6" id="KW-0472">Membrane</keyword>
<dbReference type="PROSITE" id="PS00108">
    <property type="entry name" value="PROTEIN_KINASE_ST"/>
    <property type="match status" value="1"/>
</dbReference>
<dbReference type="CDD" id="cd14014">
    <property type="entry name" value="STKc_PknB_like"/>
    <property type="match status" value="1"/>
</dbReference>
<dbReference type="GO" id="GO:0005524">
    <property type="term" value="F:ATP binding"/>
    <property type="evidence" value="ECO:0007669"/>
    <property type="project" value="UniProtKB-KW"/>
</dbReference>
<keyword evidence="6" id="KW-0812">Transmembrane</keyword>
<evidence type="ECO:0000256" key="3">
    <source>
        <dbReference type="ARBA" id="ARBA00022777"/>
    </source>
</evidence>
<dbReference type="AlphaFoldDB" id="A0A0K1PM53"/>
<proteinExistence type="predicted"/>
<organism evidence="8 9">
    <name type="scientific">Labilithrix luteola</name>
    <dbReference type="NCBI Taxonomy" id="1391654"/>
    <lineage>
        <taxon>Bacteria</taxon>
        <taxon>Pseudomonadati</taxon>
        <taxon>Myxococcota</taxon>
        <taxon>Polyangia</taxon>
        <taxon>Polyangiales</taxon>
        <taxon>Labilitrichaceae</taxon>
        <taxon>Labilithrix</taxon>
    </lineage>
</organism>
<evidence type="ECO:0000256" key="4">
    <source>
        <dbReference type="ARBA" id="ARBA00022840"/>
    </source>
</evidence>
<keyword evidence="4" id="KW-0067">ATP-binding</keyword>
<accession>A0A0K1PM53</accession>
<dbReference type="STRING" id="1391654.AKJ09_01282"/>
<evidence type="ECO:0000313" key="8">
    <source>
        <dbReference type="EMBL" id="AKU94618.1"/>
    </source>
</evidence>
<dbReference type="PANTHER" id="PTHR43289">
    <property type="entry name" value="MITOGEN-ACTIVATED PROTEIN KINASE KINASE KINASE 20-RELATED"/>
    <property type="match status" value="1"/>
</dbReference>
<evidence type="ECO:0000313" key="9">
    <source>
        <dbReference type="Proteomes" id="UP000064967"/>
    </source>
</evidence>
<dbReference type="PATRIC" id="fig|1391654.3.peg.1297"/>